<gene>
    <name evidence="1" type="ORF">CTM94_01700</name>
</gene>
<sequence length="196" mass="22484">MTKIEEIRKKIRTKKESDFESLTFTFSANDIELAQELAKIDFSYYQNKYGRQINNSVDSSMVGILGEIAVYHELDSLQDFTDMSWLAGKERISILDGKPDYQLADLECKQAGVNRKIEVKTIRFGDPEGQILVDHAHKYKTNNIDYVVFVQVMELDESWKAKIYNIVDLNQIVASKVTTNCFGAPCYEVPKTQSVY</sequence>
<comment type="caution">
    <text evidence="1">The sequence shown here is derived from an EMBL/GenBank/DDBJ whole genome shotgun (WGS) entry which is preliminary data.</text>
</comment>
<keyword evidence="2" id="KW-1185">Reference proteome</keyword>
<organism evidence="1 2">
    <name type="scientific">Photobacterium leiognathi</name>
    <dbReference type="NCBI Taxonomy" id="553611"/>
    <lineage>
        <taxon>Bacteria</taxon>
        <taxon>Pseudomonadati</taxon>
        <taxon>Pseudomonadota</taxon>
        <taxon>Gammaproteobacteria</taxon>
        <taxon>Vibrionales</taxon>
        <taxon>Vibrionaceae</taxon>
        <taxon>Photobacterium</taxon>
    </lineage>
</organism>
<accession>A0ABX5GL91</accession>
<evidence type="ECO:0000313" key="2">
    <source>
        <dbReference type="Proteomes" id="UP000241566"/>
    </source>
</evidence>
<dbReference type="EMBL" id="PYOI01000001">
    <property type="protein sequence ID" value="PSV86544.1"/>
    <property type="molecule type" value="Genomic_DNA"/>
</dbReference>
<proteinExistence type="predicted"/>
<dbReference type="RefSeq" id="WP_045062416.1">
    <property type="nucleotide sequence ID" value="NZ_CP131599.1"/>
</dbReference>
<evidence type="ECO:0000313" key="1">
    <source>
        <dbReference type="EMBL" id="PSV86544.1"/>
    </source>
</evidence>
<dbReference type="Proteomes" id="UP000241566">
    <property type="component" value="Unassembled WGS sequence"/>
</dbReference>
<evidence type="ECO:0008006" key="3">
    <source>
        <dbReference type="Google" id="ProtNLM"/>
    </source>
</evidence>
<name>A0ABX5GL91_PHOLE</name>
<reference evidence="1 2" key="1">
    <citation type="submission" date="2018-01" db="EMBL/GenBank/DDBJ databases">
        <title>Whole genome sequencing of Histamine producing bacteria.</title>
        <authorList>
            <person name="Butler K."/>
        </authorList>
    </citation>
    <scope>NUCLEOTIDE SEQUENCE [LARGE SCALE GENOMIC DNA]</scope>
    <source>
        <strain evidence="1 2">ATCC 25521</strain>
    </source>
</reference>
<protein>
    <recommendedName>
        <fullName evidence="3">DUF3883 domain-containing protein</fullName>
    </recommendedName>
</protein>